<sequence>MILEIDPKSVLHQHYKSRKAERTEQPDSTTWDHQDSLRKSIEGCLHTNLSTSIEDSDEEAPFLSPDTDSDSDPEQTFYRNWRYLPPLSEDAVAIMDAILANPATAEKLARVGPDKEDFVEGLRDRNVFLDESEDPRIHYIRNLGSEEVVSETEEQKNVHEPLWYQDQAKCNYGSSNEALYQRTIMMSMIARHCLIYERKLLDFSVEETWTCPPMPTRAYNDNGSFLTQPKPDLAVCFRRQALIPDATWYGLPKATRRLACYENIGETGGERIFHFCAIEAKKGRTAITDDIGKRQSLNSASQALHNMFEFFREAGPHCEEAFFSSVRFFSVVSSTEGLSIRIHRATREPADGSGRGWIVEPSHGEAGYPLRFEFQTFATIEKRNDFTRQEVLQTFQKILLGYGEKELDIGTKKLETDAGRDHRSIGHRHVNHHDAWCHSDTERGPNFNPKAIIKGYWGTIKYSDINTERDINTEQNVNTRATTDAY</sequence>
<dbReference type="Pfam" id="PF25545">
    <property type="entry name" value="DUF7924"/>
    <property type="match status" value="1"/>
</dbReference>
<feature type="region of interest" description="Disordered" evidence="1">
    <location>
        <begin position="51"/>
        <end position="74"/>
    </location>
</feature>
<feature type="compositionally biased region" description="Basic and acidic residues" evidence="1">
    <location>
        <begin position="18"/>
        <end position="35"/>
    </location>
</feature>
<name>A0A1W5CW66_9LECA</name>
<evidence type="ECO:0000313" key="4">
    <source>
        <dbReference type="Proteomes" id="UP000192927"/>
    </source>
</evidence>
<evidence type="ECO:0000259" key="2">
    <source>
        <dbReference type="Pfam" id="PF25545"/>
    </source>
</evidence>
<evidence type="ECO:0000256" key="1">
    <source>
        <dbReference type="SAM" id="MobiDB-lite"/>
    </source>
</evidence>
<feature type="domain" description="DUF7924" evidence="2">
    <location>
        <begin position="204"/>
        <end position="344"/>
    </location>
</feature>
<evidence type="ECO:0000313" key="3">
    <source>
        <dbReference type="EMBL" id="SLM35030.1"/>
    </source>
</evidence>
<dbReference type="AlphaFoldDB" id="A0A1W5CW66"/>
<proteinExistence type="predicted"/>
<feature type="region of interest" description="Disordered" evidence="1">
    <location>
        <begin position="14"/>
        <end position="35"/>
    </location>
</feature>
<organism evidence="3 4">
    <name type="scientific">Lasallia pustulata</name>
    <dbReference type="NCBI Taxonomy" id="136370"/>
    <lineage>
        <taxon>Eukaryota</taxon>
        <taxon>Fungi</taxon>
        <taxon>Dikarya</taxon>
        <taxon>Ascomycota</taxon>
        <taxon>Pezizomycotina</taxon>
        <taxon>Lecanoromycetes</taxon>
        <taxon>OSLEUM clade</taxon>
        <taxon>Umbilicariomycetidae</taxon>
        <taxon>Umbilicariales</taxon>
        <taxon>Umbilicariaceae</taxon>
        <taxon>Lasallia</taxon>
    </lineage>
</organism>
<protein>
    <recommendedName>
        <fullName evidence="2">DUF7924 domain-containing protein</fullName>
    </recommendedName>
</protein>
<dbReference type="EMBL" id="FWEW01000486">
    <property type="protein sequence ID" value="SLM35030.1"/>
    <property type="molecule type" value="Genomic_DNA"/>
</dbReference>
<dbReference type="Proteomes" id="UP000192927">
    <property type="component" value="Unassembled WGS sequence"/>
</dbReference>
<accession>A0A1W5CW66</accession>
<dbReference type="InterPro" id="IPR057684">
    <property type="entry name" value="DUF7924"/>
</dbReference>
<keyword evidence="4" id="KW-1185">Reference proteome</keyword>
<reference evidence="4" key="1">
    <citation type="submission" date="2017-03" db="EMBL/GenBank/DDBJ databases">
        <authorList>
            <person name="Sharma R."/>
            <person name="Thines M."/>
        </authorList>
    </citation>
    <scope>NUCLEOTIDE SEQUENCE [LARGE SCALE GENOMIC DNA]</scope>
</reference>